<evidence type="ECO:0000313" key="3">
    <source>
        <dbReference type="EMBL" id="CAP08053.1"/>
    </source>
</evidence>
<keyword evidence="2" id="KW-0812">Transmembrane</keyword>
<feature type="region of interest" description="Disordered" evidence="1">
    <location>
        <begin position="273"/>
        <end position="293"/>
    </location>
</feature>
<protein>
    <submittedName>
        <fullName evidence="3">M09 protein</fullName>
    </submittedName>
</protein>
<feature type="transmembrane region" description="Helical" evidence="2">
    <location>
        <begin position="228"/>
        <end position="248"/>
    </location>
</feature>
<evidence type="ECO:0000313" key="4">
    <source>
        <dbReference type="Proteomes" id="UP000158680"/>
    </source>
</evidence>
<accession>A8E1J0</accession>
<sequence>MKLFFSSHLLLHFLIFVVIAAKSLITSAATCDSVRDMAFYGANTPGQCRTVSVNLKDVYGLGSGSTWVYTCEFPTMCINATWRVEWLLNKSPINVSVLYESTTSTPPRFKQLIRNNATTRPPPTGFELNSDNGYLYIYPSAGNNFYLSCTGFVCVPPKPITTTPSTTRSRSSTETRTTRSGTKFIPHKITPSRSQPVSPQVDDTTQLDIDTAIIVASAEMQTSNTPTAIAVSLVVIVVVTVIVLGLLYHYGFLGKWALLDSYVNRFRVRFMGHNPDRPTVETEPLRSTASRAS</sequence>
<dbReference type="Pfam" id="PF12216">
    <property type="entry name" value="m04gp34like"/>
    <property type="match status" value="1"/>
</dbReference>
<evidence type="ECO:0000256" key="2">
    <source>
        <dbReference type="SAM" id="Phobius"/>
    </source>
</evidence>
<organismHost>
    <name type="scientific">Mus musculus</name>
    <name type="common">Mouse</name>
    <dbReference type="NCBI Taxonomy" id="10090"/>
</organismHost>
<organism evidence="3 4">
    <name type="scientific">Murid herpesvirus 1 (strain K181)</name>
    <name type="common">MuHV-1</name>
    <name type="synonym">Mouse cytomegalovirus</name>
    <dbReference type="NCBI Taxonomy" id="69156"/>
    <lineage>
        <taxon>Viruses</taxon>
        <taxon>Duplodnaviria</taxon>
        <taxon>Heunggongvirae</taxon>
        <taxon>Peploviricota</taxon>
        <taxon>Herviviricetes</taxon>
        <taxon>Herpesvirales</taxon>
        <taxon>Orthoherpesviridae</taxon>
        <taxon>Betaherpesvirinae</taxon>
        <taxon>Muromegalovirus</taxon>
        <taxon>Muromegalovirus muridbeta1</taxon>
        <taxon>Murid herpesvirus 1</taxon>
    </lineage>
</organism>
<feature type="region of interest" description="Disordered" evidence="1">
    <location>
        <begin position="161"/>
        <end position="202"/>
    </location>
</feature>
<dbReference type="EMBL" id="AM886412">
    <property type="protein sequence ID" value="CAP08053.1"/>
    <property type="molecule type" value="Genomic_DNA"/>
</dbReference>
<dbReference type="Gene3D" id="2.60.40.2900">
    <property type="match status" value="1"/>
</dbReference>
<keyword evidence="2" id="KW-0472">Membrane</keyword>
<feature type="compositionally biased region" description="Basic and acidic residues" evidence="1">
    <location>
        <begin position="274"/>
        <end position="284"/>
    </location>
</feature>
<evidence type="ECO:0000256" key="1">
    <source>
        <dbReference type="SAM" id="MobiDB-lite"/>
    </source>
</evidence>
<reference evidence="3 4" key="2">
    <citation type="journal article" date="2008" name="J. Virol.">
        <title>Laboratory strains of murine cytomegalovirus are genetically similar to but phenotypically distinct from wild strains of virus.</title>
        <authorList>
            <person name="Smith L.M."/>
            <person name="McWhorter A.R."/>
            <person name="Masters L.L."/>
            <person name="Shellam G.R."/>
            <person name="Redwood A.J."/>
        </authorList>
    </citation>
    <scope>NUCLEOTIDE SEQUENCE [LARGE SCALE GENOMIC DNA]</scope>
    <source>
        <strain evidence="3">K181</strain>
    </source>
</reference>
<dbReference type="InterPro" id="IPR022022">
    <property type="entry name" value="M04gp34-like"/>
</dbReference>
<dbReference type="Proteomes" id="UP000158680">
    <property type="component" value="Segment"/>
</dbReference>
<dbReference type="InterPro" id="IPR038708">
    <property type="entry name" value="Gp34-like_sf"/>
</dbReference>
<keyword evidence="2" id="KW-1133">Transmembrane helix</keyword>
<feature type="compositionally biased region" description="Polar residues" evidence="1">
    <location>
        <begin position="191"/>
        <end position="202"/>
    </location>
</feature>
<feature type="compositionally biased region" description="Low complexity" evidence="1">
    <location>
        <begin position="161"/>
        <end position="170"/>
    </location>
</feature>
<name>A8E1J0_MUHVK</name>
<reference evidence="3 4" key="1">
    <citation type="journal article" date="2005" name="J. Virol.">
        <title>Use of a murine cytomegalovirus K181-derived bacterial artificial chromosome as a vaccine vector for immunocontraception.</title>
        <authorList>
            <person name="Redwood A.J."/>
            <person name="Messerle M."/>
            <person name="Harvey N.L."/>
            <person name="Hardy C.M."/>
            <person name="Kozinowski U.H."/>
            <person name="Lawson M.A."/>
            <person name="Shellam G.R."/>
        </authorList>
    </citation>
    <scope>NUCLEOTIDE SEQUENCE [LARGE SCALE GENOMIC DNA]</scope>
    <source>
        <strain evidence="3">K181</strain>
    </source>
</reference>
<proteinExistence type="predicted"/>
<gene>
    <name evidence="3" type="primary">m09</name>
</gene>